<gene>
    <name evidence="2" type="ORF">CDCA_CDCA01G0324</name>
</gene>
<proteinExistence type="predicted"/>
<dbReference type="EMBL" id="JANCYW010000001">
    <property type="protein sequence ID" value="KAK4534299.1"/>
    <property type="molecule type" value="Genomic_DNA"/>
</dbReference>
<accession>A0AAV9IPQ6</accession>
<dbReference type="Proteomes" id="UP001301350">
    <property type="component" value="Unassembled WGS sequence"/>
</dbReference>
<reference evidence="2 3" key="1">
    <citation type="submission" date="2022-07" db="EMBL/GenBank/DDBJ databases">
        <title>Genome-wide signatures of adaptation to extreme environments.</title>
        <authorList>
            <person name="Cho C.H."/>
            <person name="Yoon H.S."/>
        </authorList>
    </citation>
    <scope>NUCLEOTIDE SEQUENCE [LARGE SCALE GENOMIC DNA]</scope>
    <source>
        <strain evidence="2 3">DBV 063 E5</strain>
    </source>
</reference>
<comment type="caution">
    <text evidence="2">The sequence shown here is derived from an EMBL/GenBank/DDBJ whole genome shotgun (WGS) entry which is preliminary data.</text>
</comment>
<sequence>MEQRHAGEAGRNSCKWDSSGGHSLRMTELPVRIKDWRARRMTRSLWQRLSGRTLLARMALVVLAAFLVPYDIWWRAVAGPYRLDKFRLETYTGCADSDSEVRLAVVMPLTARDTERAVEHIRLWTETMALAPCEMKVGEPVQSPTVDLYFYYDRPLDADEHVRASVQRVREALQAAPRGPQRCFHTIGFLSAELTADETRNTYRHNWVTLQVATRGTVTQFYRLMLDMPHVTEAYTHVFYMEPDARPVRAHWLAALQRQADPAVWMKGSPMRYPKPTVLGLEPYRSAYLYHINGNALYRVGCPCFEAFLRAVRTAYRDYAFDTSIAFYRLEYRHYALFQRTAHRFAYTDVVADCCDYPLSQCHTDGAYVVHGKHQLASFDWKKLGRY</sequence>
<name>A0AAV9IPQ6_CYACA</name>
<keyword evidence="3" id="KW-1185">Reference proteome</keyword>
<keyword evidence="1" id="KW-0472">Membrane</keyword>
<dbReference type="AlphaFoldDB" id="A0AAV9IPQ6"/>
<protein>
    <recommendedName>
        <fullName evidence="4">Hexosyltransferase</fullName>
    </recommendedName>
</protein>
<feature type="transmembrane region" description="Helical" evidence="1">
    <location>
        <begin position="54"/>
        <end position="74"/>
    </location>
</feature>
<organism evidence="2 3">
    <name type="scientific">Cyanidium caldarium</name>
    <name type="common">Red alga</name>
    <dbReference type="NCBI Taxonomy" id="2771"/>
    <lineage>
        <taxon>Eukaryota</taxon>
        <taxon>Rhodophyta</taxon>
        <taxon>Bangiophyceae</taxon>
        <taxon>Cyanidiales</taxon>
        <taxon>Cyanidiaceae</taxon>
        <taxon>Cyanidium</taxon>
    </lineage>
</organism>
<evidence type="ECO:0000256" key="1">
    <source>
        <dbReference type="SAM" id="Phobius"/>
    </source>
</evidence>
<evidence type="ECO:0000313" key="3">
    <source>
        <dbReference type="Proteomes" id="UP001301350"/>
    </source>
</evidence>
<keyword evidence="1" id="KW-1133">Transmembrane helix</keyword>
<evidence type="ECO:0000313" key="2">
    <source>
        <dbReference type="EMBL" id="KAK4534299.1"/>
    </source>
</evidence>
<keyword evidence="1" id="KW-0812">Transmembrane</keyword>
<evidence type="ECO:0008006" key="4">
    <source>
        <dbReference type="Google" id="ProtNLM"/>
    </source>
</evidence>